<feature type="transmembrane region" description="Helical" evidence="1">
    <location>
        <begin position="93"/>
        <end position="110"/>
    </location>
</feature>
<dbReference type="RefSeq" id="WP_342695160.1">
    <property type="nucleotide sequence ID" value="NZ_JBCGDO010000004.1"/>
</dbReference>
<dbReference type="Proteomes" id="UP001460072">
    <property type="component" value="Unassembled WGS sequence"/>
</dbReference>
<name>A0ABU9N7K7_9FLAO</name>
<keyword evidence="1" id="KW-0812">Transmembrane</keyword>
<keyword evidence="3" id="KW-1185">Reference proteome</keyword>
<feature type="transmembrane region" description="Helical" evidence="1">
    <location>
        <begin position="218"/>
        <end position="239"/>
    </location>
</feature>
<feature type="transmembrane region" description="Helical" evidence="1">
    <location>
        <begin position="178"/>
        <end position="198"/>
    </location>
</feature>
<evidence type="ECO:0000313" key="3">
    <source>
        <dbReference type="Proteomes" id="UP001460072"/>
    </source>
</evidence>
<feature type="transmembrane region" description="Helical" evidence="1">
    <location>
        <begin position="66"/>
        <end position="86"/>
    </location>
</feature>
<evidence type="ECO:0000256" key="1">
    <source>
        <dbReference type="SAM" id="Phobius"/>
    </source>
</evidence>
<proteinExistence type="predicted"/>
<protein>
    <submittedName>
        <fullName evidence="2">Uncharacterized protein</fullName>
    </submittedName>
</protein>
<reference evidence="2 3" key="1">
    <citation type="submission" date="2024-03" db="EMBL/GenBank/DDBJ databases">
        <title>Two novel species of the genus Flavobacterium exhibiting potentially degradation of complex polysaccharides.</title>
        <authorList>
            <person name="Lian X."/>
        </authorList>
    </citation>
    <scope>NUCLEOTIDE SEQUENCE [LARGE SCALE GENOMIC DNA]</scope>
    <source>
        <strain evidence="3">j3</strain>
    </source>
</reference>
<feature type="transmembrane region" description="Helical" evidence="1">
    <location>
        <begin position="130"/>
        <end position="149"/>
    </location>
</feature>
<comment type="caution">
    <text evidence="2">The sequence shown here is derived from an EMBL/GenBank/DDBJ whole genome shotgun (WGS) entry which is preliminary data.</text>
</comment>
<feature type="transmembrane region" description="Helical" evidence="1">
    <location>
        <begin position="246"/>
        <end position="264"/>
    </location>
</feature>
<feature type="transmembrane region" description="Helical" evidence="1">
    <location>
        <begin position="270"/>
        <end position="288"/>
    </location>
</feature>
<sequence length="297" mass="34336">MTHSTNFFSSLYNYFLSEKVKNKSELVIIYIAIISFLLHLLLIGLVNLEIITVADHIKLLSNPIAAIYTPFSFILIYEVYLLLYYLPKSTSIYIGKQYEIIALIVIRRIFKDLSNLEVSLNWFSIKNDLLFTADLLAIVLLFFLIYIYYQLVKKSKTEKTTLITPEISRFISLKKTMATCLVPVFLVLSIYSLGHWLYESFFSFSKIVTDIKDINKIFFDDFFTVLILVDVLLLLFSFLHSDKFNIVIRNSGFIISTILIKLSFSTEGIMNIVLIVTAVVFGVVMLKIHNLYDSIEK</sequence>
<gene>
    <name evidence="2" type="ORF">WFZ85_04890</name>
</gene>
<organism evidence="2 3">
    <name type="scientific">Flavobacterium aureirubrum</name>
    <dbReference type="NCBI Taxonomy" id="3133147"/>
    <lineage>
        <taxon>Bacteria</taxon>
        <taxon>Pseudomonadati</taxon>
        <taxon>Bacteroidota</taxon>
        <taxon>Flavobacteriia</taxon>
        <taxon>Flavobacteriales</taxon>
        <taxon>Flavobacteriaceae</taxon>
        <taxon>Flavobacterium</taxon>
    </lineage>
</organism>
<keyword evidence="1" id="KW-1133">Transmembrane helix</keyword>
<feature type="transmembrane region" description="Helical" evidence="1">
    <location>
        <begin position="26"/>
        <end position="46"/>
    </location>
</feature>
<accession>A0ABU9N7K7</accession>
<keyword evidence="1" id="KW-0472">Membrane</keyword>
<dbReference type="EMBL" id="JBCGDO010000004">
    <property type="protein sequence ID" value="MEM0541938.1"/>
    <property type="molecule type" value="Genomic_DNA"/>
</dbReference>
<evidence type="ECO:0000313" key="2">
    <source>
        <dbReference type="EMBL" id="MEM0541938.1"/>
    </source>
</evidence>